<dbReference type="InterPro" id="IPR029021">
    <property type="entry name" value="Prot-tyrosine_phosphatase-like"/>
</dbReference>
<evidence type="ECO:0000313" key="1">
    <source>
        <dbReference type="EMBL" id="KPA84375.1"/>
    </source>
</evidence>
<dbReference type="GO" id="GO:0004721">
    <property type="term" value="F:phosphoprotein phosphatase activity"/>
    <property type="evidence" value="ECO:0007669"/>
    <property type="project" value="InterPro"/>
</dbReference>
<dbReference type="Proteomes" id="UP000037923">
    <property type="component" value="Unassembled WGS sequence"/>
</dbReference>
<proteinExistence type="predicted"/>
<dbReference type="EMBL" id="LGTL01000003">
    <property type="protein sequence ID" value="KPA84378.1"/>
    <property type="molecule type" value="Genomic_DNA"/>
</dbReference>
<organism evidence="1 2">
    <name type="scientific">Leptomonas pyrrhocoris</name>
    <name type="common">Firebug parasite</name>
    <dbReference type="NCBI Taxonomy" id="157538"/>
    <lineage>
        <taxon>Eukaryota</taxon>
        <taxon>Discoba</taxon>
        <taxon>Euglenozoa</taxon>
        <taxon>Kinetoplastea</taxon>
        <taxon>Metakinetoplastina</taxon>
        <taxon>Trypanosomatida</taxon>
        <taxon>Trypanosomatidae</taxon>
        <taxon>Leishmaniinae</taxon>
        <taxon>Leptomonas</taxon>
    </lineage>
</organism>
<evidence type="ECO:0008006" key="3">
    <source>
        <dbReference type="Google" id="ProtNLM"/>
    </source>
</evidence>
<keyword evidence="2" id="KW-1185">Reference proteome</keyword>
<dbReference type="EMBL" id="LGTL01000003">
    <property type="protein sequence ID" value="KPA84377.1"/>
    <property type="molecule type" value="Genomic_DNA"/>
</dbReference>
<dbReference type="RefSeq" id="XP_015662812.1">
    <property type="nucleotide sequence ID" value="XM_015799334.1"/>
</dbReference>
<dbReference type="RefSeq" id="XP_015662813.1">
    <property type="nucleotide sequence ID" value="XM_015799335.1"/>
</dbReference>
<dbReference type="OrthoDB" id="449382at2759"/>
<dbReference type="Gene3D" id="3.90.190.10">
    <property type="entry name" value="Protein tyrosine phosphatase superfamily"/>
    <property type="match status" value="1"/>
</dbReference>
<dbReference type="EMBL" id="LGTL01000003">
    <property type="protein sequence ID" value="KPA84376.1"/>
    <property type="molecule type" value="Genomic_DNA"/>
</dbReference>
<reference evidence="1 2" key="1">
    <citation type="submission" date="2015-07" db="EMBL/GenBank/DDBJ databases">
        <title>High-quality genome of monoxenous trypanosomatid Leptomonas pyrrhocoris.</title>
        <authorList>
            <person name="Flegontov P."/>
            <person name="Butenko A."/>
            <person name="Firsov S."/>
            <person name="Vlcek C."/>
            <person name="Logacheva M.D."/>
            <person name="Field M."/>
            <person name="Filatov D."/>
            <person name="Flegontova O."/>
            <person name="Gerasimov E."/>
            <person name="Jackson A.P."/>
            <person name="Kelly S."/>
            <person name="Opperdoes F."/>
            <person name="O'Reilly A."/>
            <person name="Votypka J."/>
            <person name="Yurchenko V."/>
            <person name="Lukes J."/>
        </authorList>
    </citation>
    <scope>NUCLEOTIDE SEQUENCE [LARGE SCALE GENOMIC DNA]</scope>
    <source>
        <strain evidence="1">H10</strain>
    </source>
</reference>
<name>A0A0N0DYP7_LEPPY</name>
<dbReference type="SUPFAM" id="SSF52799">
    <property type="entry name" value="(Phosphotyrosine protein) phosphatases II"/>
    <property type="match status" value="1"/>
</dbReference>
<dbReference type="EMBL" id="LGTL01000003">
    <property type="protein sequence ID" value="KPA84375.1"/>
    <property type="molecule type" value="Genomic_DNA"/>
</dbReference>
<accession>A0A0N0DYP7</accession>
<dbReference type="PROSITE" id="PS00383">
    <property type="entry name" value="TYR_PHOSPHATASE_1"/>
    <property type="match status" value="1"/>
</dbReference>
<dbReference type="RefSeq" id="XP_015662817.1">
    <property type="nucleotide sequence ID" value="XM_015799339.1"/>
</dbReference>
<sequence length="258" mass="28853">MSNAMQHQRYITLDGMTNLRDLGGYRTNDGTKTMKWGVVFRGDQPSLVPADVAQRVLVQQLHISSTFDLRGDSEAAAKCYVIPHVCRHAVPIDMNHMDELLPPNANVNEGPVAFRLMQDYYRSLVTAEGPAMGAVVKQLLQTSPSRTNAALIHCTGGKDRTGWAVYALLSLLDITEEEKREDYELTNRCFKIPKEAYEYEGAADLSKEAFNAFWRVSMDYLDAAVGEVKKLGGMEAYAKSHMGLTDDNIQQLRDVMLE</sequence>
<dbReference type="RefSeq" id="XP_015662814.1">
    <property type="nucleotide sequence ID" value="XM_015799336.1"/>
</dbReference>
<dbReference type="VEuPathDB" id="TriTrypDB:LpyrH10_03_5180"/>
<comment type="caution">
    <text evidence="1">The sequence shown here is derived from an EMBL/GenBank/DDBJ whole genome shotgun (WGS) entry which is preliminary data.</text>
</comment>
<dbReference type="InterPro" id="IPR016130">
    <property type="entry name" value="Tyr_Pase_AS"/>
</dbReference>
<evidence type="ECO:0000313" key="2">
    <source>
        <dbReference type="Proteomes" id="UP000037923"/>
    </source>
</evidence>
<dbReference type="RefSeq" id="XP_015662815.1">
    <property type="nucleotide sequence ID" value="XM_015799337.1"/>
</dbReference>
<dbReference type="Pfam" id="PF13350">
    <property type="entry name" value="Y_phosphatase3"/>
    <property type="match status" value="1"/>
</dbReference>
<dbReference type="EMBL" id="LGTL01000003">
    <property type="protein sequence ID" value="KPA84373.1"/>
    <property type="molecule type" value="Genomic_DNA"/>
</dbReference>
<protein>
    <recommendedName>
        <fullName evidence="3">Tyrosine specific protein phosphatases domain-containing protein</fullName>
    </recommendedName>
</protein>
<dbReference type="RefSeq" id="XP_015662816.1">
    <property type="nucleotide sequence ID" value="XM_015799338.1"/>
</dbReference>
<dbReference type="AlphaFoldDB" id="A0A0N0DYP7"/>
<gene>
    <name evidence="1" type="ORF">ABB37_02367</name>
</gene>
<dbReference type="GeneID" id="26902662"/>
<dbReference type="InterPro" id="IPR026893">
    <property type="entry name" value="Tyr/Ser_Pase_IphP-type"/>
</dbReference>
<dbReference type="EMBL" id="LGTL01000003">
    <property type="protein sequence ID" value="KPA84374.1"/>
    <property type="molecule type" value="Genomic_DNA"/>
</dbReference>